<gene>
    <name evidence="2" type="ORF">MNBD_GAMMA08-2618</name>
</gene>
<dbReference type="EMBL" id="UOFH01000243">
    <property type="protein sequence ID" value="VAW63211.1"/>
    <property type="molecule type" value="Genomic_DNA"/>
</dbReference>
<protein>
    <submittedName>
        <fullName evidence="2">Uncharacterized protein</fullName>
    </submittedName>
</protein>
<feature type="region of interest" description="Disordered" evidence="1">
    <location>
        <begin position="151"/>
        <end position="175"/>
    </location>
</feature>
<name>A0A3B0X661_9ZZZZ</name>
<dbReference type="AlphaFoldDB" id="A0A3B0X661"/>
<evidence type="ECO:0000256" key="1">
    <source>
        <dbReference type="SAM" id="MobiDB-lite"/>
    </source>
</evidence>
<dbReference type="SUPFAM" id="SSF55166">
    <property type="entry name" value="Hedgehog/DD-peptidase"/>
    <property type="match status" value="1"/>
</dbReference>
<accession>A0A3B0X661</accession>
<proteinExistence type="predicted"/>
<reference evidence="2" key="1">
    <citation type="submission" date="2018-06" db="EMBL/GenBank/DDBJ databases">
        <authorList>
            <person name="Zhirakovskaya E."/>
        </authorList>
    </citation>
    <scope>NUCLEOTIDE SEQUENCE</scope>
</reference>
<dbReference type="InterPro" id="IPR009045">
    <property type="entry name" value="Zn_M74/Hedgehog-like"/>
</dbReference>
<feature type="compositionally biased region" description="Basic residues" evidence="1">
    <location>
        <begin position="152"/>
        <end position="167"/>
    </location>
</feature>
<organism evidence="2">
    <name type="scientific">hydrothermal vent metagenome</name>
    <dbReference type="NCBI Taxonomy" id="652676"/>
    <lineage>
        <taxon>unclassified sequences</taxon>
        <taxon>metagenomes</taxon>
        <taxon>ecological metagenomes</taxon>
    </lineage>
</organism>
<sequence>MSSLVFTRFYLFIHLLIIALYSPFTQAEIFSAHLSVISSADPESNAIQSFVIIKQGAFLHQGIKHSSKQNTISEQTPFVVNFTKEIKPHQQLQWNIKVLDKQHGKAKLLSKFQGNARMLSSGYLWKSIPLNKTENKRQQLVFRPAPFSHQPKIYKKGKGPQGSRRRYGGGTRNIDEKKYNPKFSYDVTLNIIENDKTVETHKVNFSMDRVDMIRQEYINHYNIKRYGRGKNGHIPIPKRNEISSIPNKPKKLAGNPLTESRYKLIINDGMLELAKKISDTYYHSLEELKSSNSFHDLKKQKLIIPENKLWITSGWRNPERNEWYSNAVNGIHQRGGAVDLIIMAPANSLQSSIGYWILWQALEKNKSEINAYWQLETNGRPMTTREFTQDIEPANGIPDAFDKADHLHANVIY</sequence>
<evidence type="ECO:0000313" key="2">
    <source>
        <dbReference type="EMBL" id="VAW63211.1"/>
    </source>
</evidence>